<dbReference type="Proteomes" id="UP000316598">
    <property type="component" value="Unassembled WGS sequence"/>
</dbReference>
<feature type="compositionally biased region" description="Gly residues" evidence="1">
    <location>
        <begin position="34"/>
        <end position="55"/>
    </location>
</feature>
<gene>
    <name evidence="4" type="ORF">Pla22_45480</name>
</gene>
<dbReference type="AlphaFoldDB" id="A0A5C5WH75"/>
<proteinExistence type="predicted"/>
<comment type="caution">
    <text evidence="4">The sequence shown here is derived from an EMBL/GenBank/DDBJ whole genome shotgun (WGS) entry which is preliminary data.</text>
</comment>
<keyword evidence="2" id="KW-0732">Signal</keyword>
<evidence type="ECO:0000256" key="1">
    <source>
        <dbReference type="SAM" id="MobiDB-lite"/>
    </source>
</evidence>
<dbReference type="InterPro" id="IPR007055">
    <property type="entry name" value="BON_dom"/>
</dbReference>
<organism evidence="4 5">
    <name type="scientific">Rubripirellula amarantea</name>
    <dbReference type="NCBI Taxonomy" id="2527999"/>
    <lineage>
        <taxon>Bacteria</taxon>
        <taxon>Pseudomonadati</taxon>
        <taxon>Planctomycetota</taxon>
        <taxon>Planctomycetia</taxon>
        <taxon>Pirellulales</taxon>
        <taxon>Pirellulaceae</taxon>
        <taxon>Rubripirellula</taxon>
    </lineage>
</organism>
<name>A0A5C5WH75_9BACT</name>
<reference evidence="4 5" key="1">
    <citation type="submission" date="2019-02" db="EMBL/GenBank/DDBJ databases">
        <title>Deep-cultivation of Planctomycetes and their phenomic and genomic characterization uncovers novel biology.</title>
        <authorList>
            <person name="Wiegand S."/>
            <person name="Jogler M."/>
            <person name="Boedeker C."/>
            <person name="Pinto D."/>
            <person name="Vollmers J."/>
            <person name="Rivas-Marin E."/>
            <person name="Kohn T."/>
            <person name="Peeters S.H."/>
            <person name="Heuer A."/>
            <person name="Rast P."/>
            <person name="Oberbeckmann S."/>
            <person name="Bunk B."/>
            <person name="Jeske O."/>
            <person name="Meyerdierks A."/>
            <person name="Storesund J.E."/>
            <person name="Kallscheuer N."/>
            <person name="Luecker S."/>
            <person name="Lage O.M."/>
            <person name="Pohl T."/>
            <person name="Merkel B.J."/>
            <person name="Hornburger P."/>
            <person name="Mueller R.-W."/>
            <person name="Bruemmer F."/>
            <person name="Labrenz M."/>
            <person name="Spormann A.M."/>
            <person name="Op Den Camp H."/>
            <person name="Overmann J."/>
            <person name="Amann R."/>
            <person name="Jetten M.S.M."/>
            <person name="Mascher T."/>
            <person name="Medema M.H."/>
            <person name="Devos D.P."/>
            <person name="Kaster A.-K."/>
            <person name="Ovreas L."/>
            <person name="Rohde M."/>
            <person name="Galperin M.Y."/>
            <person name="Jogler C."/>
        </authorList>
    </citation>
    <scope>NUCLEOTIDE SEQUENCE [LARGE SCALE GENOMIC DNA]</scope>
    <source>
        <strain evidence="4 5">Pla22</strain>
    </source>
</reference>
<protein>
    <submittedName>
        <fullName evidence="4">BON domain protein</fullName>
    </submittedName>
</protein>
<dbReference type="Pfam" id="PF04972">
    <property type="entry name" value="BON"/>
    <property type="match status" value="1"/>
</dbReference>
<dbReference type="RefSeq" id="WP_165440782.1">
    <property type="nucleotide sequence ID" value="NZ_SJPI01000003.1"/>
</dbReference>
<evidence type="ECO:0000313" key="4">
    <source>
        <dbReference type="EMBL" id="TWT49353.1"/>
    </source>
</evidence>
<sequence precursor="true">MLSHRKCVRSILVAASVMVFVCSNTTVHAQNGGTDNGGTNSGGTNTGGQTTGGNTGATSGNLRSADDAFSNVQRGDTVGSTAGTGASFSDLGVGATGNAGGGGGGFGGLGGGGGFGGFGGLGGIFGGQGLGSSQSTQPAIRTRLRSAIEVSPTTSVQSQRQVSQHLYQVPARAGMQNVNVVIEGQTAIVTGTVSSERDRRMSELLMRLEPGVRHVDNRTRVVAPAPGFSGR</sequence>
<dbReference type="PROSITE" id="PS50914">
    <property type="entry name" value="BON"/>
    <property type="match status" value="1"/>
</dbReference>
<feature type="chain" id="PRO_5022775300" evidence="2">
    <location>
        <begin position="30"/>
        <end position="231"/>
    </location>
</feature>
<evidence type="ECO:0000256" key="2">
    <source>
        <dbReference type="SAM" id="SignalP"/>
    </source>
</evidence>
<evidence type="ECO:0000313" key="5">
    <source>
        <dbReference type="Proteomes" id="UP000316598"/>
    </source>
</evidence>
<feature type="signal peptide" evidence="2">
    <location>
        <begin position="1"/>
        <end position="29"/>
    </location>
</feature>
<dbReference type="EMBL" id="SJPI01000003">
    <property type="protein sequence ID" value="TWT49353.1"/>
    <property type="molecule type" value="Genomic_DNA"/>
</dbReference>
<evidence type="ECO:0000259" key="3">
    <source>
        <dbReference type="PROSITE" id="PS50914"/>
    </source>
</evidence>
<keyword evidence="5" id="KW-1185">Reference proteome</keyword>
<feature type="region of interest" description="Disordered" evidence="1">
    <location>
        <begin position="30"/>
        <end position="64"/>
    </location>
</feature>
<accession>A0A5C5WH75</accession>
<feature type="domain" description="BON" evidence="3">
    <location>
        <begin position="154"/>
        <end position="223"/>
    </location>
</feature>